<proteinExistence type="inferred from homology"/>
<keyword evidence="5" id="KW-0449">Lipoprotein</keyword>
<dbReference type="PANTHER" id="PTHR35936">
    <property type="entry name" value="MEMBRANE-BOUND LYTIC MUREIN TRANSGLYCOSYLASE F"/>
    <property type="match status" value="1"/>
</dbReference>
<feature type="region of interest" description="Disordered" evidence="7">
    <location>
        <begin position="257"/>
        <end position="292"/>
    </location>
</feature>
<dbReference type="InterPro" id="IPR001638">
    <property type="entry name" value="Solute-binding_3/MltF_N"/>
</dbReference>
<feature type="compositionally biased region" description="Acidic residues" evidence="7">
    <location>
        <begin position="283"/>
        <end position="292"/>
    </location>
</feature>
<feature type="domain" description="Solute-binding protein family 3/N-terminal" evidence="8">
    <location>
        <begin position="50"/>
        <end position="274"/>
    </location>
</feature>
<evidence type="ECO:0000256" key="7">
    <source>
        <dbReference type="SAM" id="MobiDB-lite"/>
    </source>
</evidence>
<evidence type="ECO:0000256" key="2">
    <source>
        <dbReference type="ARBA" id="ARBA00010333"/>
    </source>
</evidence>
<dbReference type="PROSITE" id="PS01039">
    <property type="entry name" value="SBP_BACTERIAL_3"/>
    <property type="match status" value="1"/>
</dbReference>
<protein>
    <submittedName>
        <fullName evidence="9">Transporter substrate-binding domain-containing protein</fullName>
    </submittedName>
</protein>
<dbReference type="InterPro" id="IPR018313">
    <property type="entry name" value="SBP_3_CS"/>
</dbReference>
<dbReference type="SUPFAM" id="SSF53850">
    <property type="entry name" value="Periplasmic binding protein-like II"/>
    <property type="match status" value="1"/>
</dbReference>
<comment type="similarity">
    <text evidence="2 6">Belongs to the bacterial solute-binding protein 3 family.</text>
</comment>
<dbReference type="RefSeq" id="WP_289215205.1">
    <property type="nucleotide sequence ID" value="NZ_JAPVRC010000002.1"/>
</dbReference>
<evidence type="ECO:0000256" key="5">
    <source>
        <dbReference type="ARBA" id="ARBA00023288"/>
    </source>
</evidence>
<dbReference type="PROSITE" id="PS51257">
    <property type="entry name" value="PROKAR_LIPOPROTEIN"/>
    <property type="match status" value="1"/>
</dbReference>
<accession>A0ABW2K9C4</accession>
<evidence type="ECO:0000259" key="8">
    <source>
        <dbReference type="SMART" id="SM00062"/>
    </source>
</evidence>
<comment type="subcellular location">
    <subcellularLocation>
        <location evidence="1">Cell envelope</location>
    </subcellularLocation>
</comment>
<sequence length="292" mass="32497">MKKWLLSILILTLAVVLIACGSENEEDSSGGDDDSSSEASKWDEIQEEGELVVGTSGTLYPASFYPEDSDELTGYDVEIMKEVADRLELDLSFEEYAVDGLLSSIESGRVDMVINDMEITEERQKSFTFSEPYKHSYSTMVVREDDLSGIDSLEDIEGKVHGGGATTVYAQIAEHFGAEIKSYGNVTNDVYLRDVENGRTDLIINDYYLQSLALEALPELEVTIHPDLQFHPKESGIVMPEGEDELKEKVDEKLNEMREDGTLTEISEEFYGGQDASEKPDVDAEEIEGLDI</sequence>
<feature type="region of interest" description="Disordered" evidence="7">
    <location>
        <begin position="23"/>
        <end position="43"/>
    </location>
</feature>
<feature type="compositionally biased region" description="Acidic residues" evidence="7">
    <location>
        <begin position="23"/>
        <end position="36"/>
    </location>
</feature>
<evidence type="ECO:0000256" key="6">
    <source>
        <dbReference type="RuleBase" id="RU003744"/>
    </source>
</evidence>
<evidence type="ECO:0000256" key="1">
    <source>
        <dbReference type="ARBA" id="ARBA00004196"/>
    </source>
</evidence>
<dbReference type="EMBL" id="JBHTBY010000017">
    <property type="protein sequence ID" value="MFC7322847.1"/>
    <property type="molecule type" value="Genomic_DNA"/>
</dbReference>
<gene>
    <name evidence="9" type="ORF">ACFQMN_18430</name>
</gene>
<dbReference type="Gene3D" id="3.40.190.10">
    <property type="entry name" value="Periplasmic binding protein-like II"/>
    <property type="match status" value="2"/>
</dbReference>
<dbReference type="PANTHER" id="PTHR35936:SF34">
    <property type="entry name" value="ABC TRANSPORTER EXTRACELLULAR-BINDING PROTEIN YCKB-RELATED"/>
    <property type="match status" value="1"/>
</dbReference>
<reference evidence="10" key="1">
    <citation type="journal article" date="2019" name="Int. J. Syst. Evol. Microbiol.">
        <title>The Global Catalogue of Microorganisms (GCM) 10K type strain sequencing project: providing services to taxonomists for standard genome sequencing and annotation.</title>
        <authorList>
            <consortium name="The Broad Institute Genomics Platform"/>
            <consortium name="The Broad Institute Genome Sequencing Center for Infectious Disease"/>
            <person name="Wu L."/>
            <person name="Ma J."/>
        </authorList>
    </citation>
    <scope>NUCLEOTIDE SEQUENCE [LARGE SCALE GENOMIC DNA]</scope>
    <source>
        <strain evidence="10">CCUG 73951</strain>
    </source>
</reference>
<evidence type="ECO:0000313" key="10">
    <source>
        <dbReference type="Proteomes" id="UP001596494"/>
    </source>
</evidence>
<evidence type="ECO:0000313" key="9">
    <source>
        <dbReference type="EMBL" id="MFC7322847.1"/>
    </source>
</evidence>
<keyword evidence="4" id="KW-0564">Palmitate</keyword>
<keyword evidence="10" id="KW-1185">Reference proteome</keyword>
<evidence type="ECO:0000256" key="4">
    <source>
        <dbReference type="ARBA" id="ARBA00023139"/>
    </source>
</evidence>
<organism evidence="9 10">
    <name type="scientific">Halobacillus campisalis</name>
    <dbReference type="NCBI Taxonomy" id="435909"/>
    <lineage>
        <taxon>Bacteria</taxon>
        <taxon>Bacillati</taxon>
        <taxon>Bacillota</taxon>
        <taxon>Bacilli</taxon>
        <taxon>Bacillales</taxon>
        <taxon>Bacillaceae</taxon>
        <taxon>Halobacillus</taxon>
    </lineage>
</organism>
<dbReference type="Pfam" id="PF00497">
    <property type="entry name" value="SBP_bac_3"/>
    <property type="match status" value="1"/>
</dbReference>
<dbReference type="Proteomes" id="UP001596494">
    <property type="component" value="Unassembled WGS sequence"/>
</dbReference>
<dbReference type="SMART" id="SM00062">
    <property type="entry name" value="PBPb"/>
    <property type="match status" value="1"/>
</dbReference>
<name>A0ABW2K9C4_9BACI</name>
<keyword evidence="3" id="KW-0732">Signal</keyword>
<comment type="caution">
    <text evidence="9">The sequence shown here is derived from an EMBL/GenBank/DDBJ whole genome shotgun (WGS) entry which is preliminary data.</text>
</comment>
<evidence type="ECO:0000256" key="3">
    <source>
        <dbReference type="ARBA" id="ARBA00022729"/>
    </source>
</evidence>